<sequence length="122" mass="13089" precursor="true">MACMIGRILVTTLLGVALLLAADPTGTWTGDQPGRDGNTYNITFKLKADGTKLTGTMGGDQFEQPIQNGEIHGDDISFTVHLEFGDGIDLKYTGKVAADKIDFKVQRGGDDKAQPFVAKKTQ</sequence>
<gene>
    <name evidence="2" type="ordered locus">Acid_6094</name>
</gene>
<feature type="chain" id="PRO_5004162630" evidence="1">
    <location>
        <begin position="22"/>
        <end position="122"/>
    </location>
</feature>
<name>Q01TJ5_SOLUE</name>
<dbReference type="STRING" id="234267.Acid_6094"/>
<evidence type="ECO:0000256" key="1">
    <source>
        <dbReference type="SAM" id="SignalP"/>
    </source>
</evidence>
<dbReference type="EMBL" id="CP000473">
    <property type="protein sequence ID" value="ABJ87025.1"/>
    <property type="molecule type" value="Genomic_DNA"/>
</dbReference>
<feature type="signal peptide" evidence="1">
    <location>
        <begin position="1"/>
        <end position="21"/>
    </location>
</feature>
<dbReference type="KEGG" id="sus:Acid_6094"/>
<proteinExistence type="predicted"/>
<keyword evidence="1" id="KW-0732">Signal</keyword>
<protein>
    <submittedName>
        <fullName evidence="2">Uncharacterized protein</fullName>
    </submittedName>
</protein>
<dbReference type="InParanoid" id="Q01TJ5"/>
<dbReference type="AlphaFoldDB" id="Q01TJ5"/>
<reference evidence="2" key="1">
    <citation type="submission" date="2006-10" db="EMBL/GenBank/DDBJ databases">
        <title>Complete sequence of Solibacter usitatus Ellin6076.</title>
        <authorList>
            <consortium name="US DOE Joint Genome Institute"/>
            <person name="Copeland A."/>
            <person name="Lucas S."/>
            <person name="Lapidus A."/>
            <person name="Barry K."/>
            <person name="Detter J.C."/>
            <person name="Glavina del Rio T."/>
            <person name="Hammon N."/>
            <person name="Israni S."/>
            <person name="Dalin E."/>
            <person name="Tice H."/>
            <person name="Pitluck S."/>
            <person name="Thompson L.S."/>
            <person name="Brettin T."/>
            <person name="Bruce D."/>
            <person name="Han C."/>
            <person name="Tapia R."/>
            <person name="Gilna P."/>
            <person name="Schmutz J."/>
            <person name="Larimer F."/>
            <person name="Land M."/>
            <person name="Hauser L."/>
            <person name="Kyrpides N."/>
            <person name="Mikhailova N."/>
            <person name="Janssen P.H."/>
            <person name="Kuske C.R."/>
            <person name="Richardson P."/>
        </authorList>
    </citation>
    <scope>NUCLEOTIDE SEQUENCE</scope>
    <source>
        <strain evidence="2">Ellin6076</strain>
    </source>
</reference>
<dbReference type="HOGENOM" id="CLU_157286_0_0_0"/>
<evidence type="ECO:0000313" key="2">
    <source>
        <dbReference type="EMBL" id="ABJ87025.1"/>
    </source>
</evidence>
<accession>Q01TJ5</accession>
<organism evidence="2">
    <name type="scientific">Solibacter usitatus (strain Ellin6076)</name>
    <dbReference type="NCBI Taxonomy" id="234267"/>
    <lineage>
        <taxon>Bacteria</taxon>
        <taxon>Pseudomonadati</taxon>
        <taxon>Acidobacteriota</taxon>
        <taxon>Terriglobia</taxon>
        <taxon>Bryobacterales</taxon>
        <taxon>Solibacteraceae</taxon>
        <taxon>Candidatus Solibacter</taxon>
    </lineage>
</organism>